<dbReference type="PaxDb" id="7955-ENSDARP00000120672"/>
<feature type="compositionally biased region" description="Basic and acidic residues" evidence="1">
    <location>
        <begin position="59"/>
        <end position="68"/>
    </location>
</feature>
<dbReference type="ZFIN" id="ZDB-GENE-050309-265">
    <property type="gene designation" value="si:ch211-274p24.2"/>
</dbReference>
<dbReference type="Bgee" id="ENSDARG00000095185">
    <property type="expression patterns" value="Expressed in swim bladder and 9 other cell types or tissues"/>
</dbReference>
<organism evidence="2">
    <name type="scientific">Danio rerio</name>
    <name type="common">Zebrafish</name>
    <name type="synonym">Brachydanio rerio</name>
    <dbReference type="NCBI Taxonomy" id="7955"/>
    <lineage>
        <taxon>Eukaryota</taxon>
        <taxon>Metazoa</taxon>
        <taxon>Chordata</taxon>
        <taxon>Craniata</taxon>
        <taxon>Vertebrata</taxon>
        <taxon>Euteleostomi</taxon>
        <taxon>Actinopterygii</taxon>
        <taxon>Neopterygii</taxon>
        <taxon>Teleostei</taxon>
        <taxon>Ostariophysi</taxon>
        <taxon>Cypriniformes</taxon>
        <taxon>Danionidae</taxon>
        <taxon>Danioninae</taxon>
        <taxon>Danio</taxon>
    </lineage>
</organism>
<reference evidence="4" key="5">
    <citation type="submission" date="2025-04" db="UniProtKB">
        <authorList>
            <consortium name="RefSeq"/>
        </authorList>
    </citation>
    <scope>IDENTIFICATION</scope>
    <source>
        <strain evidence="4">Tuebingen</strain>
    </source>
</reference>
<feature type="compositionally biased region" description="Basic residues" evidence="1">
    <location>
        <begin position="83"/>
        <end position="97"/>
    </location>
</feature>
<keyword evidence="3" id="KW-1185">Reference proteome</keyword>
<accession>A0A8M2BI35</accession>
<accession>E9QJB8</accession>
<evidence type="ECO:0000313" key="4">
    <source>
        <dbReference type="RefSeq" id="NP_001373161.1"/>
    </source>
</evidence>
<dbReference type="KEGG" id="dre:557138"/>
<feature type="compositionally biased region" description="Basic residues" evidence="1">
    <location>
        <begin position="39"/>
        <end position="54"/>
    </location>
</feature>
<evidence type="ECO:0000256" key="1">
    <source>
        <dbReference type="SAM" id="MobiDB-lite"/>
    </source>
</evidence>
<gene>
    <name evidence="2 4 5" type="primary">si:ch211-274p24.2</name>
    <name evidence="4" type="synonym">im:7153895</name>
</gene>
<reference evidence="4" key="3">
    <citation type="journal article" date="2015" name="Nat. Commun.">
        <title>RFX transcription factors are essential for hearing in mice.</title>
        <authorList>
            <person name="Elkon R."/>
            <person name="Milon B."/>
            <person name="Morrison L."/>
            <person name="Shah M."/>
            <person name="Vijayakumar S."/>
            <person name="Racherla M."/>
            <person name="Leitch C.C."/>
            <person name="Silipino L."/>
            <person name="Hadi S."/>
            <person name="Weiss-Gayet M."/>
            <person name="Barras E."/>
            <person name="Schmid C.D."/>
            <person name="Ait-Lounis A."/>
            <person name="Barnes A."/>
            <person name="Song Y."/>
            <person name="Eisenman D.J."/>
            <person name="Eliyahu E."/>
            <person name="Frolenkov G.I."/>
            <person name="Strome S.E."/>
            <person name="Durand B."/>
            <person name="Zaghloul N.A."/>
            <person name="Jones S.M."/>
            <person name="Reith W."/>
            <person name="Hertzano R."/>
        </authorList>
    </citation>
    <scope>NUCLEOTIDE SEQUENCE</scope>
    <source>
        <strain evidence="4">Tuebingen</strain>
    </source>
</reference>
<dbReference type="PANTHER" id="PTHR36474">
    <property type="entry name" value="PROTEIN LIAT1"/>
    <property type="match status" value="1"/>
</dbReference>
<name>E9QJB8_DANRE</name>
<dbReference type="OrthoDB" id="10017439at2759"/>
<sequence>MTSFRERRIKGAQTANMNEEIPVQKGFHVPPLTATTKESKKKRKDTTKEKKKAKNVVNKSKDSEKLRTEQWINGEMSDAQSKGHVKPKERKNSKPKNPKAAQEVAFASGEEVKSDLSHFKQDSLRWEGALEDPAAEAQRLEVYRANRRKRYMASRQAFLQNN</sequence>
<dbReference type="eggNOG" id="ENOG502TKZE">
    <property type="taxonomic scope" value="Eukaryota"/>
</dbReference>
<dbReference type="HOGENOM" id="CLU_1634821_0_0_1"/>
<dbReference type="AlphaFoldDB" id="E9QJB8"/>
<dbReference type="GO" id="GO:0140693">
    <property type="term" value="F:molecular condensate scaffold activity"/>
    <property type="evidence" value="ECO:0000318"/>
    <property type="project" value="GO_Central"/>
</dbReference>
<evidence type="ECO:0000313" key="3">
    <source>
        <dbReference type="Proteomes" id="UP000000437"/>
    </source>
</evidence>
<feature type="region of interest" description="Disordered" evidence="1">
    <location>
        <begin position="1"/>
        <end position="104"/>
    </location>
</feature>
<dbReference type="RefSeq" id="NP_001373161.1">
    <property type="nucleotide sequence ID" value="NM_001386232.1"/>
</dbReference>
<reference evidence="2 3" key="2">
    <citation type="journal article" date="2013" name="Nature">
        <title>The zebrafish reference genome sequence and its relationship to the human genome.</title>
        <authorList>
            <consortium name="Genome Reference Consortium Zebrafish"/>
            <person name="Howe K."/>
            <person name="Clark M.D."/>
            <person name="Torroja C.F."/>
            <person name="Torrance J."/>
            <person name="Berthelot C."/>
            <person name="Muffato M."/>
            <person name="Collins J.E."/>
            <person name="Humphray S."/>
            <person name="McLaren K."/>
            <person name="Matthews L."/>
            <person name="McLaren S."/>
            <person name="Sealy I."/>
            <person name="Caccamo M."/>
            <person name="Churcher C."/>
            <person name="Scott C."/>
            <person name="Barrett J.C."/>
            <person name="Koch R."/>
            <person name="Rauch G.J."/>
            <person name="White S."/>
            <person name="Chow W."/>
            <person name="Kilian B."/>
            <person name="Quintais L.T."/>
            <person name="Guerra-Assuncao J.A."/>
            <person name="Zhou Y."/>
            <person name="Gu Y."/>
            <person name="Yen J."/>
            <person name="Vogel J.H."/>
            <person name="Eyre T."/>
            <person name="Redmond S."/>
            <person name="Banerjee R."/>
            <person name="Chi J."/>
            <person name="Fu B."/>
            <person name="Langley E."/>
            <person name="Maguire S.F."/>
            <person name="Laird G.K."/>
            <person name="Lloyd D."/>
            <person name="Kenyon E."/>
            <person name="Donaldson S."/>
            <person name="Sehra H."/>
            <person name="Almeida-King J."/>
            <person name="Loveland J."/>
            <person name="Trevanion S."/>
            <person name="Jones M."/>
            <person name="Quail M."/>
            <person name="Willey D."/>
            <person name="Hunt A."/>
            <person name="Burton J."/>
            <person name="Sims S."/>
            <person name="McLay K."/>
            <person name="Plumb B."/>
            <person name="Davis J."/>
            <person name="Clee C."/>
            <person name="Oliver K."/>
            <person name="Clark R."/>
            <person name="Riddle C."/>
            <person name="Elliot D."/>
            <person name="Eliott D."/>
            <person name="Threadgold G."/>
            <person name="Harden G."/>
            <person name="Ware D."/>
            <person name="Begum S."/>
            <person name="Mortimore B."/>
            <person name="Mortimer B."/>
            <person name="Kerry G."/>
            <person name="Heath P."/>
            <person name="Phillimore B."/>
            <person name="Tracey A."/>
            <person name="Corby N."/>
            <person name="Dunn M."/>
            <person name="Johnson C."/>
            <person name="Wood J."/>
            <person name="Clark S."/>
            <person name="Pelan S."/>
            <person name="Griffiths G."/>
            <person name="Smith M."/>
            <person name="Glithero R."/>
            <person name="Howden P."/>
            <person name="Barker N."/>
            <person name="Lloyd C."/>
            <person name="Stevens C."/>
            <person name="Harley J."/>
            <person name="Holt K."/>
            <person name="Panagiotidis G."/>
            <person name="Lovell J."/>
            <person name="Beasley H."/>
            <person name="Henderson C."/>
            <person name="Gordon D."/>
            <person name="Auger K."/>
            <person name="Wright D."/>
            <person name="Collins J."/>
            <person name="Raisen C."/>
            <person name="Dyer L."/>
            <person name="Leung K."/>
            <person name="Robertson L."/>
            <person name="Ambridge K."/>
            <person name="Leongamornlert D."/>
            <person name="McGuire S."/>
            <person name="Gilderthorp R."/>
            <person name="Griffiths C."/>
            <person name="Manthravadi D."/>
            <person name="Nichol S."/>
            <person name="Barker G."/>
            <person name="Whitehead S."/>
            <person name="Kay M."/>
            <person name="Brown J."/>
            <person name="Murnane C."/>
            <person name="Gray E."/>
            <person name="Humphries M."/>
            <person name="Sycamore N."/>
            <person name="Barker D."/>
            <person name="Saunders D."/>
            <person name="Wallis J."/>
            <person name="Babbage A."/>
            <person name="Hammond S."/>
            <person name="Mashreghi-Mohammadi M."/>
            <person name="Barr L."/>
            <person name="Martin S."/>
            <person name="Wray P."/>
            <person name="Ellington A."/>
            <person name="Matthews N."/>
            <person name="Ellwood M."/>
            <person name="Woodmansey R."/>
            <person name="Clark G."/>
            <person name="Cooper J."/>
            <person name="Cooper J."/>
            <person name="Tromans A."/>
            <person name="Grafham D."/>
            <person name="Skuce C."/>
            <person name="Pandian R."/>
            <person name="Andrews R."/>
            <person name="Harrison E."/>
            <person name="Kimberley A."/>
            <person name="Garnett J."/>
            <person name="Fosker N."/>
            <person name="Hall R."/>
            <person name="Garner P."/>
            <person name="Kelly D."/>
            <person name="Bird C."/>
            <person name="Palmer S."/>
            <person name="Gehring I."/>
            <person name="Berger A."/>
            <person name="Dooley C.M."/>
            <person name="Ersan-Urun Z."/>
            <person name="Eser C."/>
            <person name="Geiger H."/>
            <person name="Geisler M."/>
            <person name="Karotki L."/>
            <person name="Kirn A."/>
            <person name="Konantz J."/>
            <person name="Konantz M."/>
            <person name="Oberlander M."/>
            <person name="Rudolph-Geiger S."/>
            <person name="Teucke M."/>
            <person name="Lanz C."/>
            <person name="Raddatz G."/>
            <person name="Osoegawa K."/>
            <person name="Zhu B."/>
            <person name="Rapp A."/>
            <person name="Widaa S."/>
            <person name="Langford C."/>
            <person name="Yang F."/>
            <person name="Schuster S.C."/>
            <person name="Carter N.P."/>
            <person name="Harrow J."/>
            <person name="Ning Z."/>
            <person name="Herrero J."/>
            <person name="Searle S.M."/>
            <person name="Enright A."/>
            <person name="Geisler R."/>
            <person name="Plasterk R.H."/>
            <person name="Lee C."/>
            <person name="Westerfield M."/>
            <person name="de Jong P.J."/>
            <person name="Zon L.I."/>
            <person name="Postlethwait J.H."/>
            <person name="Nusslein-Volhard C."/>
            <person name="Hubbard T.J."/>
            <person name="Roest Crollius H."/>
            <person name="Rogers J."/>
            <person name="Stemple D.L."/>
        </authorList>
    </citation>
    <scope>NUCLEOTIDE SEQUENCE [LARGE SCALE GENOMIC DNA]</scope>
    <source>
        <strain evidence="2 3">Tuebingen</strain>
    </source>
</reference>
<protein>
    <submittedName>
        <fullName evidence="4">Protein LIAT1</fullName>
    </submittedName>
    <submittedName>
        <fullName evidence="2">Si:ch211-274p24.2</fullName>
    </submittedName>
</protein>
<dbReference type="PANTHER" id="PTHR36474:SF1">
    <property type="entry name" value="PROTEIN LIAT1"/>
    <property type="match status" value="1"/>
</dbReference>
<dbReference type="AGR" id="ZFIN:ZDB-GENE-050309-265"/>
<dbReference type="OMA" id="WINGEMS"/>
<reference evidence="4" key="4">
    <citation type="journal article" date="2016" name="BMC Genomics">
        <title>Gene evolution and gene expression after whole genome duplication in fish: the PhyloFish database.</title>
        <authorList>
            <person name="Pasquier J."/>
            <person name="Cabau C."/>
            <person name="Nguyen T."/>
            <person name="Jouanno E."/>
            <person name="Severac D."/>
            <person name="Braasch I."/>
            <person name="Journot L."/>
            <person name="Pontarotti P."/>
            <person name="Klopp C."/>
            <person name="Postlethwait J.H."/>
            <person name="Guiguen Y."/>
            <person name="Bobe J."/>
        </authorList>
    </citation>
    <scope>NUCLEOTIDE SEQUENCE</scope>
    <source>
        <strain evidence="4">Tuebingen</strain>
    </source>
</reference>
<dbReference type="Ensembl" id="ENSDART00000144116.2">
    <property type="protein sequence ID" value="ENSDARP00000120672.1"/>
    <property type="gene ID" value="ENSDARG00000095185.2"/>
</dbReference>
<evidence type="ECO:0000313" key="2">
    <source>
        <dbReference type="Ensembl" id="ENSDARP00000120672"/>
    </source>
</evidence>
<dbReference type="InterPro" id="IPR038794">
    <property type="entry name" value="LIAT1"/>
</dbReference>
<dbReference type="GO" id="GO:0005730">
    <property type="term" value="C:nucleolus"/>
    <property type="evidence" value="ECO:0000318"/>
    <property type="project" value="GO_Central"/>
</dbReference>
<dbReference type="STRING" id="7955.ENSDARP00000120672"/>
<reference evidence="2" key="1">
    <citation type="submission" date="2011-07" db="UniProtKB">
        <authorList>
            <consortium name="Ensembl"/>
        </authorList>
    </citation>
    <scope>IDENTIFICATION</scope>
    <source>
        <strain evidence="2">Tuebingen</strain>
    </source>
</reference>
<dbReference type="Proteomes" id="UP000000437">
    <property type="component" value="Chromosome 21"/>
</dbReference>
<proteinExistence type="predicted"/>
<dbReference type="EMBL" id="AL929193">
    <property type="status" value="NOT_ANNOTATED_CDS"/>
    <property type="molecule type" value="Genomic_DNA"/>
</dbReference>
<dbReference type="GeneTree" id="ENSGT00940000180301"/>
<evidence type="ECO:0000313" key="5">
    <source>
        <dbReference type="ZFIN" id="ZDB-GENE-050309-265"/>
    </source>
</evidence>